<feature type="domain" description="Terpene synthase metal-binding" evidence="5">
    <location>
        <begin position="295"/>
        <end position="535"/>
    </location>
</feature>
<feature type="domain" description="Terpene synthase N-terminal" evidence="4">
    <location>
        <begin position="92"/>
        <end position="227"/>
    </location>
</feature>
<dbReference type="FunFam" id="1.50.10.130:FF:000001">
    <property type="entry name" value="Isoprene synthase, chloroplastic"/>
    <property type="match status" value="1"/>
</dbReference>
<dbReference type="InterPro" id="IPR036965">
    <property type="entry name" value="Terpene_synth_N_sf"/>
</dbReference>
<dbReference type="GO" id="GO:0000287">
    <property type="term" value="F:magnesium ion binding"/>
    <property type="evidence" value="ECO:0007669"/>
    <property type="project" value="InterPro"/>
</dbReference>
<dbReference type="Gene3D" id="1.50.10.130">
    <property type="entry name" value="Terpene synthase, N-terminal domain"/>
    <property type="match status" value="1"/>
</dbReference>
<evidence type="ECO:0000256" key="3">
    <source>
        <dbReference type="ARBA" id="ARBA00022842"/>
    </source>
</evidence>
<dbReference type="SUPFAM" id="SSF48576">
    <property type="entry name" value="Terpenoid synthases"/>
    <property type="match status" value="1"/>
</dbReference>
<keyword evidence="3" id="KW-0460">Magnesium</keyword>
<name>A0A6G9KVB6_9LAMI</name>
<keyword evidence="2" id="KW-0479">Metal-binding</keyword>
<reference evidence="6" key="1">
    <citation type="journal article" date="2020" name="BMC Plant Biol.">
        <title>Nerylneryl diphosphate is the precursor of serrulatane, viscidane and cembrane-type diterpenoids in Eremophila species.</title>
        <authorList>
            <person name="Gericke O."/>
            <person name="Hansen N.L."/>
            <person name="Pedersen G.B."/>
            <person name="Kjaerulff L."/>
            <person name="Luo D."/>
            <person name="Staerk D."/>
            <person name="Moller B.L."/>
            <person name="Pateraki I."/>
            <person name="Heskes A.M."/>
        </authorList>
    </citation>
    <scope>NUCLEOTIDE SEQUENCE</scope>
</reference>
<evidence type="ECO:0000256" key="2">
    <source>
        <dbReference type="ARBA" id="ARBA00022723"/>
    </source>
</evidence>
<dbReference type="FunFam" id="1.10.600.10:FF:000007">
    <property type="entry name" value="Isoprene synthase, chloroplastic"/>
    <property type="match status" value="1"/>
</dbReference>
<dbReference type="EMBL" id="MN958361">
    <property type="protein sequence ID" value="QIQ55996.1"/>
    <property type="molecule type" value="mRNA"/>
</dbReference>
<dbReference type="InterPro" id="IPR050148">
    <property type="entry name" value="Terpene_synthase-like"/>
</dbReference>
<dbReference type="SFLD" id="SFLDS00005">
    <property type="entry name" value="Isoprenoid_Synthase_Type_I"/>
    <property type="match status" value="1"/>
</dbReference>
<dbReference type="InterPro" id="IPR034741">
    <property type="entry name" value="Terpene_cyclase-like_1_C"/>
</dbReference>
<organism evidence="6">
    <name type="scientific">Eremophila drummondii</name>
    <dbReference type="NCBI Taxonomy" id="2652523"/>
    <lineage>
        <taxon>Eukaryota</taxon>
        <taxon>Viridiplantae</taxon>
        <taxon>Streptophyta</taxon>
        <taxon>Embryophyta</taxon>
        <taxon>Tracheophyta</taxon>
        <taxon>Spermatophyta</taxon>
        <taxon>Magnoliopsida</taxon>
        <taxon>eudicotyledons</taxon>
        <taxon>Gunneridae</taxon>
        <taxon>Pentapetalae</taxon>
        <taxon>asterids</taxon>
        <taxon>lamiids</taxon>
        <taxon>Lamiales</taxon>
        <taxon>Scrophulariaceae</taxon>
        <taxon>Myoporeae</taxon>
        <taxon>Eremophila</taxon>
    </lineage>
</organism>
<dbReference type="InterPro" id="IPR008949">
    <property type="entry name" value="Isoprenoid_synthase_dom_sf"/>
</dbReference>
<dbReference type="InterPro" id="IPR008930">
    <property type="entry name" value="Terpenoid_cyclase/PrenylTrfase"/>
</dbReference>
<dbReference type="GO" id="GO:0016102">
    <property type="term" value="P:diterpenoid biosynthetic process"/>
    <property type="evidence" value="ECO:0007669"/>
    <property type="project" value="InterPro"/>
</dbReference>
<dbReference type="Pfam" id="PF03936">
    <property type="entry name" value="Terpene_synth_C"/>
    <property type="match status" value="1"/>
</dbReference>
<comment type="cofactor">
    <cofactor evidence="1">
        <name>Mg(2+)</name>
        <dbReference type="ChEBI" id="CHEBI:18420"/>
    </cofactor>
</comment>
<dbReference type="PANTHER" id="PTHR31225:SF137">
    <property type="entry name" value="TERPENE SYNTHASE 11-RELATED"/>
    <property type="match status" value="1"/>
</dbReference>
<evidence type="ECO:0000256" key="1">
    <source>
        <dbReference type="ARBA" id="ARBA00001946"/>
    </source>
</evidence>
<sequence length="593" mass="67585">MACMNSTVSLPSQSSYGFPKSSLTRQIKKHFPVIGSPARTCICMSLPSPTSPTSPTATVIPLVTGNDALLQYVRQPPVLVPEKQDDGSKRREYLLEETARQLQRATRVEKLKLIDTIQRLGIAYYLEDEINGVLQAEVSNVSDAEDDLFTTALCFRLLRHNGYRVSQDVFRKFVSENGKFEETLSEDTLGLLCLYEASHMGAKGEYILQEAMEFTKAHLTQLSLVDQHLHGQLVAQALELPVHLRMARLEARRYIEQYATQADRDPTLLELAIMDYNKVQAQHQLELAEITRWWKQLGLVDKLTFARDRPLECFLWTVGLLPQPKYSTCRIELAKTIAILLVIDDIFDTYGKMDELVLFTKAIRRWDLEAMETLPEYMKICYMALYNTTNEICYKVLKQNGWNVLPYLKFTWIDMIEGFMAEAKWFNGGHAPNLEEYIENGVSTAGAYMALVHLFFLIGEGVTKQNTLLLMKKPYPKLFSAAGRILRLWDDLGTAKEEQERGDLASSIHLFMKEKDLATEEEGRKCILEEIYGLWEDLNGELIADTNGMPLAIIKVALNMARASQVVYKHEEDSYFSSVDNYVEALFFTPLAV</sequence>
<dbReference type="SFLD" id="SFLDG01019">
    <property type="entry name" value="Terpene_Cyclase_Like_1_C_Termi"/>
    <property type="match status" value="1"/>
</dbReference>
<dbReference type="InterPro" id="IPR044814">
    <property type="entry name" value="Terpene_cyclase_plant_C1"/>
</dbReference>
<proteinExistence type="evidence at transcript level"/>
<dbReference type="Pfam" id="PF01397">
    <property type="entry name" value="Terpene_synth"/>
    <property type="match status" value="1"/>
</dbReference>
<dbReference type="InterPro" id="IPR001906">
    <property type="entry name" value="Terpene_synth_N"/>
</dbReference>
<evidence type="ECO:0000313" key="6">
    <source>
        <dbReference type="EMBL" id="QIQ55996.1"/>
    </source>
</evidence>
<dbReference type="AlphaFoldDB" id="A0A6G9KVB6"/>
<evidence type="ECO:0000259" key="5">
    <source>
        <dbReference type="Pfam" id="PF03936"/>
    </source>
</evidence>
<accession>A0A6G9KVB6</accession>
<dbReference type="GO" id="GO:0010333">
    <property type="term" value="F:terpene synthase activity"/>
    <property type="evidence" value="ECO:0007669"/>
    <property type="project" value="InterPro"/>
</dbReference>
<protein>
    <submittedName>
        <fullName evidence="6">Putative terpene synthase 5</fullName>
    </submittedName>
</protein>
<evidence type="ECO:0000259" key="4">
    <source>
        <dbReference type="Pfam" id="PF01397"/>
    </source>
</evidence>
<dbReference type="SUPFAM" id="SSF48239">
    <property type="entry name" value="Terpenoid cyclases/Protein prenyltransferases"/>
    <property type="match status" value="1"/>
</dbReference>
<dbReference type="Gene3D" id="1.10.600.10">
    <property type="entry name" value="Farnesyl Diphosphate Synthase"/>
    <property type="match status" value="1"/>
</dbReference>
<dbReference type="InterPro" id="IPR005630">
    <property type="entry name" value="Terpene_synthase_metal-bd"/>
</dbReference>
<dbReference type="PANTHER" id="PTHR31225">
    <property type="entry name" value="OS04G0344100 PROTEIN-RELATED"/>
    <property type="match status" value="1"/>
</dbReference>
<dbReference type="CDD" id="cd00684">
    <property type="entry name" value="Terpene_cyclase_plant_C1"/>
    <property type="match status" value="1"/>
</dbReference>